<gene>
    <name evidence="1" type="ordered locus">Haur_3790</name>
</gene>
<dbReference type="AlphaFoldDB" id="A9B7E3"/>
<name>A9B7E3_HERA2</name>
<dbReference type="HOGENOM" id="CLU_905429_0_0_0"/>
<sequence>MQLAVSAKPETPLQPYVVSADYAPGTLIKQQTLELPIYHSPEQKLYELEIAGFRVEDADPETALRQAVPVLKALVNLARLPTYVFIARRSRQVYPIYSIGDDVLATTPGGPVFRHVELAKVREYLNEYLHLTGVLGRPGASDKLHVRGVDAKTLGLIRPTCYFKKRITGQTDFWAPVFANEQELYTFAASKRHAVALSEPNALMGLHALVAKALIKDKRLFHEHDLRVDRMFAEPWEIWKKDLTAVNEPIVLGDVSLNVYQYGPTWLAVEKRRDRDELRPSLFLGENLYDLTARVTADFKRRGLIAE</sequence>
<proteinExistence type="predicted"/>
<keyword evidence="2" id="KW-1185">Reference proteome</keyword>
<dbReference type="Proteomes" id="UP000000787">
    <property type="component" value="Chromosome"/>
</dbReference>
<protein>
    <submittedName>
        <fullName evidence="1">Uncharacterized protein</fullName>
    </submittedName>
</protein>
<dbReference type="InParanoid" id="A9B7E3"/>
<dbReference type="EMBL" id="CP000875">
    <property type="protein sequence ID" value="ABX06426.1"/>
    <property type="molecule type" value="Genomic_DNA"/>
</dbReference>
<evidence type="ECO:0000313" key="2">
    <source>
        <dbReference type="Proteomes" id="UP000000787"/>
    </source>
</evidence>
<organism evidence="1 2">
    <name type="scientific">Herpetosiphon aurantiacus (strain ATCC 23779 / DSM 785 / 114-95)</name>
    <dbReference type="NCBI Taxonomy" id="316274"/>
    <lineage>
        <taxon>Bacteria</taxon>
        <taxon>Bacillati</taxon>
        <taxon>Chloroflexota</taxon>
        <taxon>Chloroflexia</taxon>
        <taxon>Herpetosiphonales</taxon>
        <taxon>Herpetosiphonaceae</taxon>
        <taxon>Herpetosiphon</taxon>
    </lineage>
</organism>
<dbReference type="KEGG" id="hau:Haur_3790"/>
<dbReference type="BioCyc" id="HAUR316274:GHYA-3832-MONOMER"/>
<reference evidence="1 2" key="1">
    <citation type="journal article" date="2011" name="Stand. Genomic Sci.">
        <title>Complete genome sequence of the filamentous gliding predatory bacterium Herpetosiphon aurantiacus type strain (114-95(T)).</title>
        <authorList>
            <person name="Kiss H."/>
            <person name="Nett M."/>
            <person name="Domin N."/>
            <person name="Martin K."/>
            <person name="Maresca J.A."/>
            <person name="Copeland A."/>
            <person name="Lapidus A."/>
            <person name="Lucas S."/>
            <person name="Berry K.W."/>
            <person name="Glavina Del Rio T."/>
            <person name="Dalin E."/>
            <person name="Tice H."/>
            <person name="Pitluck S."/>
            <person name="Richardson P."/>
            <person name="Bruce D."/>
            <person name="Goodwin L."/>
            <person name="Han C."/>
            <person name="Detter J.C."/>
            <person name="Schmutz J."/>
            <person name="Brettin T."/>
            <person name="Land M."/>
            <person name="Hauser L."/>
            <person name="Kyrpides N.C."/>
            <person name="Ivanova N."/>
            <person name="Goker M."/>
            <person name="Woyke T."/>
            <person name="Klenk H.P."/>
            <person name="Bryant D.A."/>
        </authorList>
    </citation>
    <scope>NUCLEOTIDE SEQUENCE [LARGE SCALE GENOMIC DNA]</scope>
    <source>
        <strain evidence="2">ATCC 23779 / DSM 785 / 114-95</strain>
    </source>
</reference>
<evidence type="ECO:0000313" key="1">
    <source>
        <dbReference type="EMBL" id="ABX06426.1"/>
    </source>
</evidence>
<accession>A9B7E3</accession>